<evidence type="ECO:0000256" key="1">
    <source>
        <dbReference type="ARBA" id="ARBA00004123"/>
    </source>
</evidence>
<dbReference type="GO" id="GO:0051301">
    <property type="term" value="P:cell division"/>
    <property type="evidence" value="ECO:0007669"/>
    <property type="project" value="TreeGrafter"/>
</dbReference>
<comment type="subcellular location">
    <subcellularLocation>
        <location evidence="1">Nucleus</location>
    </subcellularLocation>
</comment>
<dbReference type="PANTHER" id="PTHR12558:SF13">
    <property type="entry name" value="CELL DIVISION CYCLE PROTEIN 27 HOMOLOG"/>
    <property type="match status" value="1"/>
</dbReference>
<dbReference type="PROSITE" id="PS50293">
    <property type="entry name" value="TPR_REGION"/>
    <property type="match status" value="1"/>
</dbReference>
<feature type="repeat" description="TPR" evidence="6">
    <location>
        <begin position="533"/>
        <end position="566"/>
    </location>
</feature>
<sequence>MQTGLRHFDGVGADPAPSTPSDTIEHQLAACVREYLGNYLYDTATFLCERLVAETPSTAHTLLLARCYYLSNQPYRTYHLLKDSSDPASRYLFATACLSLNRLTEAEDAMLPGPAAHGGVAHGAAGHFLLAKVHTLMNRHDSAASHHRAALSLDPMLWGAFEGLCTLGAETEAQAYLEGSGWAAQHGHAPGGGRAEACTSEQTPGASPSQEADVGPTPGSSQVPPPPTDSIADQAFSFPSPAPMADGGALPGVTPGSGGGPGYSGMQSYVTPSPTGLLAAPPPARKAPPAGRGAWQPRGAPPASASSGPAPAPRREAKLRRLFSDEEEGAGVLPPAPVPACRPAAEPAAPSPGPAGAAAALGLLRALGRALLHASMHRCGAALAALRALPPAHRETGWALCTTGRALAGAVRYAESARAFARARALEPGRLADMEAYSTVLWHLRAGPALSALAQDLLALDRLSPAAWCAAGNCFSLQRDHDTALRFFRRALQLDGGRAYAHTLAGHEFLALEDFDKAMGCYRAALRIELRHYNAWFGMGHIFYRQEKWSLAEYHFRRATAIHPTSSVLRCYLGMALRRLERLEEALLELHRAIAADPKNPLARFEAANVLLACERPRDALHELQALHDVAPQEVSTYFQMGKVHKRLGEVDQAMRCFCAALDLQPPAADSELIKGAIERLRVTEDALDEEM</sequence>
<feature type="region of interest" description="Disordered" evidence="7">
    <location>
        <begin position="183"/>
        <end position="315"/>
    </location>
</feature>
<dbReference type="FunFam" id="1.25.40.10:FF:000018">
    <property type="entry name" value="Cell division cycle protein 27 homolog B"/>
    <property type="match status" value="1"/>
</dbReference>
<feature type="repeat" description="TPR" evidence="6">
    <location>
        <begin position="635"/>
        <end position="668"/>
    </location>
</feature>
<feature type="region of interest" description="Disordered" evidence="7">
    <location>
        <begin position="327"/>
        <end position="354"/>
    </location>
</feature>
<dbReference type="Pfam" id="PF13432">
    <property type="entry name" value="TPR_16"/>
    <property type="match status" value="2"/>
</dbReference>
<evidence type="ECO:0008006" key="9">
    <source>
        <dbReference type="Google" id="ProtNLM"/>
    </source>
</evidence>
<keyword evidence="4" id="KW-0539">Nucleus</keyword>
<dbReference type="GO" id="GO:0007091">
    <property type="term" value="P:metaphase/anaphase transition of mitotic cell cycle"/>
    <property type="evidence" value="ECO:0007669"/>
    <property type="project" value="TreeGrafter"/>
</dbReference>
<feature type="repeat" description="TPR" evidence="6">
    <location>
        <begin position="499"/>
        <end position="532"/>
    </location>
</feature>
<protein>
    <recommendedName>
        <fullName evidence="9">Cell division cycle protein 27-like protein</fullName>
    </recommendedName>
</protein>
<evidence type="ECO:0000256" key="7">
    <source>
        <dbReference type="SAM" id="MobiDB-lite"/>
    </source>
</evidence>
<dbReference type="SMART" id="SM00028">
    <property type="entry name" value="TPR"/>
    <property type="match status" value="8"/>
</dbReference>
<feature type="compositionally biased region" description="Polar residues" evidence="7">
    <location>
        <begin position="199"/>
        <end position="210"/>
    </location>
</feature>
<dbReference type="GO" id="GO:0031145">
    <property type="term" value="P:anaphase-promoting complex-dependent catabolic process"/>
    <property type="evidence" value="ECO:0007669"/>
    <property type="project" value="TreeGrafter"/>
</dbReference>
<comment type="similarity">
    <text evidence="5">Belongs to the APC3/CDC27 family.</text>
</comment>
<evidence type="ECO:0000256" key="5">
    <source>
        <dbReference type="ARBA" id="ARBA00038210"/>
    </source>
</evidence>
<dbReference type="InterPro" id="IPR011990">
    <property type="entry name" value="TPR-like_helical_dom_sf"/>
</dbReference>
<keyword evidence="3 6" id="KW-0802">TPR repeat</keyword>
<evidence type="ECO:0000313" key="8">
    <source>
        <dbReference type="EMBL" id="JAT77495.1"/>
    </source>
</evidence>
<dbReference type="Pfam" id="PF12895">
    <property type="entry name" value="ANAPC3"/>
    <property type="match status" value="1"/>
</dbReference>
<feature type="compositionally biased region" description="Low complexity" evidence="7">
    <location>
        <begin position="287"/>
        <end position="309"/>
    </location>
</feature>
<dbReference type="PANTHER" id="PTHR12558">
    <property type="entry name" value="CELL DIVISION CYCLE 16,23,27"/>
    <property type="match status" value="1"/>
</dbReference>
<feature type="compositionally biased region" description="Low complexity" evidence="7">
    <location>
        <begin position="341"/>
        <end position="354"/>
    </location>
</feature>
<feature type="repeat" description="TPR" evidence="6">
    <location>
        <begin position="465"/>
        <end position="498"/>
    </location>
</feature>
<dbReference type="EMBL" id="GDKF01001127">
    <property type="protein sequence ID" value="JAT77495.1"/>
    <property type="molecule type" value="Transcribed_RNA"/>
</dbReference>
<evidence type="ECO:0000256" key="2">
    <source>
        <dbReference type="ARBA" id="ARBA00022737"/>
    </source>
</evidence>
<dbReference type="GO" id="GO:0005680">
    <property type="term" value="C:anaphase-promoting complex"/>
    <property type="evidence" value="ECO:0007669"/>
    <property type="project" value="UniProtKB-ARBA"/>
</dbReference>
<dbReference type="Pfam" id="PF13181">
    <property type="entry name" value="TPR_8"/>
    <property type="match status" value="1"/>
</dbReference>
<dbReference type="GO" id="GO:0005737">
    <property type="term" value="C:cytoplasm"/>
    <property type="evidence" value="ECO:0007669"/>
    <property type="project" value="TreeGrafter"/>
</dbReference>
<evidence type="ECO:0000256" key="3">
    <source>
        <dbReference type="ARBA" id="ARBA00022803"/>
    </source>
</evidence>
<proteinExistence type="inferred from homology"/>
<organism evidence="8">
    <name type="scientific">Auxenochlorella protothecoides</name>
    <name type="common">Green microalga</name>
    <name type="synonym">Chlorella protothecoides</name>
    <dbReference type="NCBI Taxonomy" id="3075"/>
    <lineage>
        <taxon>Eukaryota</taxon>
        <taxon>Viridiplantae</taxon>
        <taxon>Chlorophyta</taxon>
        <taxon>core chlorophytes</taxon>
        <taxon>Trebouxiophyceae</taxon>
        <taxon>Chlorellales</taxon>
        <taxon>Chlorellaceae</taxon>
        <taxon>Auxenochlorella</taxon>
    </lineage>
</organism>
<reference evidence="8" key="1">
    <citation type="submission" date="2015-08" db="EMBL/GenBank/DDBJ databases">
        <authorList>
            <person name="Babu N.S."/>
            <person name="Beckwith C.J."/>
            <person name="Beseler K.G."/>
            <person name="Brison A."/>
            <person name="Carone J.V."/>
            <person name="Caskin T.P."/>
            <person name="Diamond M."/>
            <person name="Durham M.E."/>
            <person name="Foxe J.M."/>
            <person name="Go M."/>
            <person name="Henderson B.A."/>
            <person name="Jones I.B."/>
            <person name="McGettigan J.A."/>
            <person name="Micheletti S.J."/>
            <person name="Nasrallah M.E."/>
            <person name="Ortiz D."/>
            <person name="Piller C.R."/>
            <person name="Privatt S.R."/>
            <person name="Schneider S.L."/>
            <person name="Sharp S."/>
            <person name="Smith T.C."/>
            <person name="Stanton J.D."/>
            <person name="Ullery H.E."/>
            <person name="Wilson R.J."/>
            <person name="Serrano M.G."/>
            <person name="Buck G."/>
            <person name="Lee V."/>
            <person name="Wang Y."/>
            <person name="Carvalho R."/>
            <person name="Voegtly L."/>
            <person name="Shi R."/>
            <person name="Duckworth R."/>
            <person name="Johnson A."/>
            <person name="Loviza R."/>
            <person name="Walstead R."/>
            <person name="Shah Z."/>
            <person name="Kiflezghi M."/>
            <person name="Wade K."/>
            <person name="Ball S.L."/>
            <person name="Bradley K.W."/>
            <person name="Asai D.J."/>
            <person name="Bowman C.A."/>
            <person name="Russell D.A."/>
            <person name="Pope W.H."/>
            <person name="Jacobs-Sera D."/>
            <person name="Hendrix R.W."/>
            <person name="Hatfull G.F."/>
        </authorList>
    </citation>
    <scope>NUCLEOTIDE SEQUENCE</scope>
</reference>
<accession>A0A1D2AEZ7</accession>
<dbReference type="AlphaFoldDB" id="A0A1D2AEZ7"/>
<dbReference type="PROSITE" id="PS50005">
    <property type="entry name" value="TPR"/>
    <property type="match status" value="5"/>
</dbReference>
<evidence type="ECO:0000256" key="6">
    <source>
        <dbReference type="PROSITE-ProRule" id="PRU00339"/>
    </source>
</evidence>
<dbReference type="InterPro" id="IPR019734">
    <property type="entry name" value="TPR_rpt"/>
</dbReference>
<dbReference type="SUPFAM" id="SSF48452">
    <property type="entry name" value="TPR-like"/>
    <property type="match status" value="1"/>
</dbReference>
<evidence type="ECO:0000256" key="4">
    <source>
        <dbReference type="ARBA" id="ARBA00023242"/>
    </source>
</evidence>
<keyword evidence="2" id="KW-0677">Repeat</keyword>
<gene>
    <name evidence="8" type="ORF">g.32163</name>
</gene>
<dbReference type="Gene3D" id="1.25.40.10">
    <property type="entry name" value="Tetratricopeptide repeat domain"/>
    <property type="match status" value="4"/>
</dbReference>
<feature type="repeat" description="TPR" evidence="6">
    <location>
        <begin position="567"/>
        <end position="600"/>
    </location>
</feature>
<dbReference type="GO" id="GO:0016567">
    <property type="term" value="P:protein ubiquitination"/>
    <property type="evidence" value="ECO:0007669"/>
    <property type="project" value="TreeGrafter"/>
</dbReference>
<feature type="region of interest" description="Disordered" evidence="7">
    <location>
        <begin position="1"/>
        <end position="21"/>
    </location>
</feature>
<name>A0A1D2AEZ7_AUXPR</name>